<dbReference type="AlphaFoldDB" id="A0AAV2EJE8"/>
<gene>
    <name evidence="1" type="ORF">LTRI10_LOCUS27057</name>
</gene>
<organism evidence="1 2">
    <name type="scientific">Linum trigynum</name>
    <dbReference type="NCBI Taxonomy" id="586398"/>
    <lineage>
        <taxon>Eukaryota</taxon>
        <taxon>Viridiplantae</taxon>
        <taxon>Streptophyta</taxon>
        <taxon>Embryophyta</taxon>
        <taxon>Tracheophyta</taxon>
        <taxon>Spermatophyta</taxon>
        <taxon>Magnoliopsida</taxon>
        <taxon>eudicotyledons</taxon>
        <taxon>Gunneridae</taxon>
        <taxon>Pentapetalae</taxon>
        <taxon>rosids</taxon>
        <taxon>fabids</taxon>
        <taxon>Malpighiales</taxon>
        <taxon>Linaceae</taxon>
        <taxon>Linum</taxon>
    </lineage>
</organism>
<keyword evidence="2" id="KW-1185">Reference proteome</keyword>
<proteinExistence type="predicted"/>
<name>A0AAV2EJE8_9ROSI</name>
<evidence type="ECO:0000313" key="2">
    <source>
        <dbReference type="Proteomes" id="UP001497516"/>
    </source>
</evidence>
<accession>A0AAV2EJE8</accession>
<sequence length="129" mass="14939">MDPREMRTARLRELELEAVEIEAASGTRIAVARERLRLATNELRRAVEQYMAGRPFFTVESMADYELARVLHGEGMTFKIRLYREALGSALFNDIKEILTSLDVEIAWDTDEPPLTLRQPYDHWAARND</sequence>
<dbReference type="EMBL" id="OZ034817">
    <property type="protein sequence ID" value="CAL1385959.1"/>
    <property type="molecule type" value="Genomic_DNA"/>
</dbReference>
<evidence type="ECO:0000313" key="1">
    <source>
        <dbReference type="EMBL" id="CAL1385959.1"/>
    </source>
</evidence>
<dbReference type="Proteomes" id="UP001497516">
    <property type="component" value="Chromosome 4"/>
</dbReference>
<reference evidence="1 2" key="1">
    <citation type="submission" date="2024-04" db="EMBL/GenBank/DDBJ databases">
        <authorList>
            <person name="Fracassetti M."/>
        </authorList>
    </citation>
    <scope>NUCLEOTIDE SEQUENCE [LARGE SCALE GENOMIC DNA]</scope>
</reference>
<protein>
    <submittedName>
        <fullName evidence="1">Uncharacterized protein</fullName>
    </submittedName>
</protein>